<dbReference type="Gene3D" id="3.40.50.10140">
    <property type="entry name" value="Toll/interleukin-1 receptor homology (TIR) domain"/>
    <property type="match status" value="1"/>
</dbReference>
<feature type="domain" description="TIR" evidence="5">
    <location>
        <begin position="15"/>
        <end position="184"/>
    </location>
</feature>
<evidence type="ECO:0000259" key="5">
    <source>
        <dbReference type="PROSITE" id="PS50104"/>
    </source>
</evidence>
<name>A0A1S3VB99_VIGRR</name>
<proteinExistence type="predicted"/>
<dbReference type="SUPFAM" id="SSF52540">
    <property type="entry name" value="P-loop containing nucleoside triphosphate hydrolases"/>
    <property type="match status" value="1"/>
</dbReference>
<dbReference type="SUPFAM" id="SSF46785">
    <property type="entry name" value="Winged helix' DNA-binding domain"/>
    <property type="match status" value="1"/>
</dbReference>
<evidence type="ECO:0000256" key="1">
    <source>
        <dbReference type="ARBA" id="ARBA00022614"/>
    </source>
</evidence>
<dbReference type="Gene3D" id="1.10.8.430">
    <property type="entry name" value="Helical domain of apoptotic protease-activating factors"/>
    <property type="match status" value="1"/>
</dbReference>
<dbReference type="SUPFAM" id="SSF52200">
    <property type="entry name" value="Toll/Interleukin receptor TIR domain"/>
    <property type="match status" value="1"/>
</dbReference>
<dbReference type="InterPro" id="IPR042197">
    <property type="entry name" value="Apaf_helical"/>
</dbReference>
<keyword evidence="1" id="KW-0433">Leucine-rich repeat</keyword>
<evidence type="ECO:0000256" key="3">
    <source>
        <dbReference type="ARBA" id="ARBA00022821"/>
    </source>
</evidence>
<sequence length="633" mass="73152">MEFASSSFLTSEPHFIHDVFINFGGEDIGRRFVSHLHSVLLQNQVKTFISQENLHEGMKLEEHMRAIGHTKITIIVFSKSYAESIWCLLELEKIIECDETFGQIVLPLFYEIDPSDVRHQKDDFGKALEEAAHKSYSGEQLEHALSKWSRALTTAARITGWDFRNFRHDAELVERIVSHVKTLLDYKDLSITQYPVGLESQVEDVIKCIENESSKVCMIGIWGMGGSGRTTLAKAIYNRIYREFIGKSFIENIGEVWDSKIERYVALQENLLSDVLKSKLEVKSVGIRRTMIQNGISRKKLLIVLDDVNEIGQLKSLCGSREWFGQGTVIILTTRDKHLLNQHLVDYVYQMDRLNENESLELFSWHAFRDAIPKKEWSELARNVIVYCRGLPLALQFLGSYLCDKTIEVWESVLRELQRNPPNELLNLLNMSFDGLRDTEKDIFLDVCCFFKGKEKDYVTEILNGCGLHADIGITLLIDRGLIKVERNNKLELHPLLRDMGRQIIHQECSKEPGKRSRLWLQDDVKDVLNENTGTEAIQGLSLKLHSRRRDGFEAHAFKKMKRLRLLQLDHVQLSGDFGNISEELRWICWRGFPYEHIPSNFHLQNAIAIDLKHSHLQLLWKQPPGFRAVKIP</sequence>
<dbReference type="Pfam" id="PF23282">
    <property type="entry name" value="WHD_ROQ1"/>
    <property type="match status" value="1"/>
</dbReference>
<reference evidence="7" key="2">
    <citation type="submission" date="2025-08" db="UniProtKB">
        <authorList>
            <consortium name="RefSeq"/>
        </authorList>
    </citation>
    <scope>IDENTIFICATION</scope>
    <source>
        <tissue evidence="7">Leaf</tissue>
    </source>
</reference>
<protein>
    <submittedName>
        <fullName evidence="7">TMV resistance protein N-like</fullName>
    </submittedName>
</protein>
<evidence type="ECO:0000313" key="6">
    <source>
        <dbReference type="Proteomes" id="UP000087766"/>
    </source>
</evidence>
<dbReference type="SMART" id="SM00255">
    <property type="entry name" value="TIR"/>
    <property type="match status" value="1"/>
</dbReference>
<dbReference type="InterPro" id="IPR035897">
    <property type="entry name" value="Toll_tir_struct_dom_sf"/>
</dbReference>
<dbReference type="GO" id="GO:0007165">
    <property type="term" value="P:signal transduction"/>
    <property type="evidence" value="ECO:0007669"/>
    <property type="project" value="InterPro"/>
</dbReference>
<dbReference type="InterPro" id="IPR002182">
    <property type="entry name" value="NB-ARC"/>
</dbReference>
<dbReference type="PANTHER" id="PTHR11017:SF560">
    <property type="entry name" value="RESISTANCE PROTEIN (TIR-NBS-LRR CLASS), PUTATIVE-RELATED"/>
    <property type="match status" value="1"/>
</dbReference>
<dbReference type="InterPro" id="IPR036390">
    <property type="entry name" value="WH_DNA-bd_sf"/>
</dbReference>
<reference evidence="6" key="1">
    <citation type="journal article" date="2014" name="Nat. Commun.">
        <title>Genome sequence of mungbean and insights into evolution within Vigna species.</title>
        <authorList>
            <person name="Kang Y.J."/>
            <person name="Kim S.K."/>
            <person name="Kim M.Y."/>
            <person name="Lestari P."/>
            <person name="Kim K.H."/>
            <person name="Ha B.K."/>
            <person name="Jun T.H."/>
            <person name="Hwang W.J."/>
            <person name="Lee T."/>
            <person name="Lee J."/>
            <person name="Shim S."/>
            <person name="Yoon M.Y."/>
            <person name="Jang Y.E."/>
            <person name="Han K.S."/>
            <person name="Taeprayoon P."/>
            <person name="Yoon N."/>
            <person name="Somta P."/>
            <person name="Tanya P."/>
            <person name="Kim K.S."/>
            <person name="Gwag J.G."/>
            <person name="Moon J.K."/>
            <person name="Lee Y.H."/>
            <person name="Park B.S."/>
            <person name="Bombarely A."/>
            <person name="Doyle J.J."/>
            <person name="Jackson S.A."/>
            <person name="Schafleitner R."/>
            <person name="Srinives P."/>
            <person name="Varshney R.K."/>
            <person name="Lee S.H."/>
        </authorList>
    </citation>
    <scope>NUCLEOTIDE SEQUENCE [LARGE SCALE GENOMIC DNA]</scope>
    <source>
        <strain evidence="6">cv. VC1973A</strain>
    </source>
</reference>
<dbReference type="Pfam" id="PF01582">
    <property type="entry name" value="TIR"/>
    <property type="match status" value="1"/>
</dbReference>
<dbReference type="InterPro" id="IPR000157">
    <property type="entry name" value="TIR_dom"/>
</dbReference>
<dbReference type="RefSeq" id="XP_014515492.1">
    <property type="nucleotide sequence ID" value="XM_014660006.2"/>
</dbReference>
<evidence type="ECO:0000313" key="7">
    <source>
        <dbReference type="RefSeq" id="XP_014515492.1"/>
    </source>
</evidence>
<dbReference type="FunFam" id="3.40.50.10140:FF:000007">
    <property type="entry name" value="Disease resistance protein (TIR-NBS-LRR class)"/>
    <property type="match status" value="1"/>
</dbReference>
<keyword evidence="3" id="KW-0611">Plant defense</keyword>
<dbReference type="OrthoDB" id="1936883at2759"/>
<accession>A0A1S3VB99</accession>
<dbReference type="Pfam" id="PF00931">
    <property type="entry name" value="NB-ARC"/>
    <property type="match status" value="1"/>
</dbReference>
<dbReference type="PROSITE" id="PS50104">
    <property type="entry name" value="TIR"/>
    <property type="match status" value="1"/>
</dbReference>
<dbReference type="Gene3D" id="3.40.50.300">
    <property type="entry name" value="P-loop containing nucleotide triphosphate hydrolases"/>
    <property type="match status" value="1"/>
</dbReference>
<keyword evidence="6" id="KW-1185">Reference proteome</keyword>
<dbReference type="GO" id="GO:0006952">
    <property type="term" value="P:defense response"/>
    <property type="evidence" value="ECO:0007669"/>
    <property type="project" value="UniProtKB-KW"/>
</dbReference>
<dbReference type="InterPro" id="IPR027417">
    <property type="entry name" value="P-loop_NTPase"/>
</dbReference>
<keyword evidence="4" id="KW-0520">NAD</keyword>
<dbReference type="GeneID" id="106773301"/>
<evidence type="ECO:0000256" key="4">
    <source>
        <dbReference type="ARBA" id="ARBA00023027"/>
    </source>
</evidence>
<dbReference type="AlphaFoldDB" id="A0A1S3VB99"/>
<keyword evidence="2" id="KW-0677">Repeat</keyword>
<dbReference type="InterPro" id="IPR058192">
    <property type="entry name" value="WHD_ROQ1-like"/>
</dbReference>
<dbReference type="KEGG" id="vra:106773301"/>
<dbReference type="PRINTS" id="PR00364">
    <property type="entry name" value="DISEASERSIST"/>
</dbReference>
<dbReference type="PANTHER" id="PTHR11017">
    <property type="entry name" value="LEUCINE-RICH REPEAT-CONTAINING PROTEIN"/>
    <property type="match status" value="1"/>
</dbReference>
<dbReference type="InterPro" id="IPR044974">
    <property type="entry name" value="Disease_R_plants"/>
</dbReference>
<gene>
    <name evidence="7" type="primary">LOC106773301</name>
</gene>
<dbReference type="GO" id="GO:0043531">
    <property type="term" value="F:ADP binding"/>
    <property type="evidence" value="ECO:0007669"/>
    <property type="project" value="InterPro"/>
</dbReference>
<organism evidence="6 7">
    <name type="scientific">Vigna radiata var. radiata</name>
    <name type="common">Mung bean</name>
    <name type="synonym">Phaseolus aureus</name>
    <dbReference type="NCBI Taxonomy" id="3916"/>
    <lineage>
        <taxon>Eukaryota</taxon>
        <taxon>Viridiplantae</taxon>
        <taxon>Streptophyta</taxon>
        <taxon>Embryophyta</taxon>
        <taxon>Tracheophyta</taxon>
        <taxon>Spermatophyta</taxon>
        <taxon>Magnoliopsida</taxon>
        <taxon>eudicotyledons</taxon>
        <taxon>Gunneridae</taxon>
        <taxon>Pentapetalae</taxon>
        <taxon>rosids</taxon>
        <taxon>fabids</taxon>
        <taxon>Fabales</taxon>
        <taxon>Fabaceae</taxon>
        <taxon>Papilionoideae</taxon>
        <taxon>50 kb inversion clade</taxon>
        <taxon>NPAAA clade</taxon>
        <taxon>indigoferoid/millettioid clade</taxon>
        <taxon>Phaseoleae</taxon>
        <taxon>Vigna</taxon>
    </lineage>
</organism>
<evidence type="ECO:0000256" key="2">
    <source>
        <dbReference type="ARBA" id="ARBA00022737"/>
    </source>
</evidence>
<dbReference type="Proteomes" id="UP000087766">
    <property type="component" value="Chromosome 9"/>
</dbReference>